<dbReference type="GO" id="GO:0051082">
    <property type="term" value="F:unfolded protein binding"/>
    <property type="evidence" value="ECO:0007669"/>
    <property type="project" value="TreeGrafter"/>
</dbReference>
<dbReference type="Pfam" id="PF00226">
    <property type="entry name" value="DnaJ"/>
    <property type="match status" value="1"/>
</dbReference>
<organism evidence="4 5">
    <name type="scientific">Planotetraspora phitsanulokensis</name>
    <dbReference type="NCBI Taxonomy" id="575192"/>
    <lineage>
        <taxon>Bacteria</taxon>
        <taxon>Bacillati</taxon>
        <taxon>Actinomycetota</taxon>
        <taxon>Actinomycetes</taxon>
        <taxon>Streptosporangiales</taxon>
        <taxon>Streptosporangiaceae</taxon>
        <taxon>Planotetraspora</taxon>
    </lineage>
</organism>
<protein>
    <recommendedName>
        <fullName evidence="3">J domain-containing protein</fullName>
    </recommendedName>
</protein>
<accession>A0A8J3UGE7</accession>
<dbReference type="PANTHER" id="PTHR43096">
    <property type="entry name" value="DNAJ HOMOLOG 1, MITOCHONDRIAL-RELATED"/>
    <property type="match status" value="1"/>
</dbReference>
<dbReference type="InterPro" id="IPR001623">
    <property type="entry name" value="DnaJ_domain"/>
</dbReference>
<feature type="domain" description="J" evidence="3">
    <location>
        <begin position="109"/>
        <end position="173"/>
    </location>
</feature>
<evidence type="ECO:0000313" key="4">
    <source>
        <dbReference type="EMBL" id="GII42826.1"/>
    </source>
</evidence>
<sequence>MFPRSDRGVCKGSKDKHPCGAEVWWTRTLKGRLLPVNLVEDPKGNTAVWRDSHGVLSSRQVTKDRPLAHWEHLMMPHVGAMCTGRPRTSPRSSPPPPPPPPRAAPPVGALYKVLGVAVDASHADIKSAYRRLARQLHPDTSGDPSTVERFKEVSVAWGVLSMPEKRAYYDATGRIPK</sequence>
<feature type="region of interest" description="Disordered" evidence="2">
    <location>
        <begin position="80"/>
        <end position="105"/>
    </location>
</feature>
<dbReference type="PRINTS" id="PR00625">
    <property type="entry name" value="JDOMAIN"/>
</dbReference>
<dbReference type="SMART" id="SM00271">
    <property type="entry name" value="DnaJ"/>
    <property type="match status" value="1"/>
</dbReference>
<reference evidence="4 5" key="1">
    <citation type="submission" date="2021-01" db="EMBL/GenBank/DDBJ databases">
        <title>Whole genome shotgun sequence of Planotetraspora phitsanulokensis NBRC 104273.</title>
        <authorList>
            <person name="Komaki H."/>
            <person name="Tamura T."/>
        </authorList>
    </citation>
    <scope>NUCLEOTIDE SEQUENCE [LARGE SCALE GENOMIC DNA]</scope>
    <source>
        <strain evidence="4 5">NBRC 104273</strain>
    </source>
</reference>
<dbReference type="SUPFAM" id="SSF46565">
    <property type="entry name" value="Chaperone J-domain"/>
    <property type="match status" value="1"/>
</dbReference>
<feature type="compositionally biased region" description="Pro residues" evidence="2">
    <location>
        <begin position="92"/>
        <end position="104"/>
    </location>
</feature>
<dbReference type="GO" id="GO:0042026">
    <property type="term" value="P:protein refolding"/>
    <property type="evidence" value="ECO:0007669"/>
    <property type="project" value="TreeGrafter"/>
</dbReference>
<dbReference type="EMBL" id="BOOP01000048">
    <property type="protein sequence ID" value="GII42826.1"/>
    <property type="molecule type" value="Genomic_DNA"/>
</dbReference>
<evidence type="ECO:0000313" key="5">
    <source>
        <dbReference type="Proteomes" id="UP000622547"/>
    </source>
</evidence>
<keyword evidence="1" id="KW-0143">Chaperone</keyword>
<dbReference type="Gene3D" id="1.10.287.110">
    <property type="entry name" value="DnaJ domain"/>
    <property type="match status" value="1"/>
</dbReference>
<name>A0A8J3UGE7_9ACTN</name>
<dbReference type="AlphaFoldDB" id="A0A8J3UGE7"/>
<dbReference type="PANTHER" id="PTHR43096:SF52">
    <property type="entry name" value="DNAJ HOMOLOG 1, MITOCHONDRIAL-RELATED"/>
    <property type="match status" value="1"/>
</dbReference>
<dbReference type="CDD" id="cd06257">
    <property type="entry name" value="DnaJ"/>
    <property type="match status" value="1"/>
</dbReference>
<dbReference type="GO" id="GO:0005737">
    <property type="term" value="C:cytoplasm"/>
    <property type="evidence" value="ECO:0007669"/>
    <property type="project" value="TreeGrafter"/>
</dbReference>
<dbReference type="Proteomes" id="UP000622547">
    <property type="component" value="Unassembled WGS sequence"/>
</dbReference>
<gene>
    <name evidence="4" type="ORF">Pph01_78290</name>
</gene>
<keyword evidence="5" id="KW-1185">Reference proteome</keyword>
<evidence type="ECO:0000256" key="1">
    <source>
        <dbReference type="ARBA" id="ARBA00023186"/>
    </source>
</evidence>
<proteinExistence type="predicted"/>
<dbReference type="InterPro" id="IPR036869">
    <property type="entry name" value="J_dom_sf"/>
</dbReference>
<evidence type="ECO:0000259" key="3">
    <source>
        <dbReference type="PROSITE" id="PS50076"/>
    </source>
</evidence>
<dbReference type="PROSITE" id="PS50076">
    <property type="entry name" value="DNAJ_2"/>
    <property type="match status" value="1"/>
</dbReference>
<evidence type="ECO:0000256" key="2">
    <source>
        <dbReference type="SAM" id="MobiDB-lite"/>
    </source>
</evidence>
<comment type="caution">
    <text evidence="4">The sequence shown here is derived from an EMBL/GenBank/DDBJ whole genome shotgun (WGS) entry which is preliminary data.</text>
</comment>